<dbReference type="PROSITE" id="PS50075">
    <property type="entry name" value="CARRIER"/>
    <property type="match status" value="1"/>
</dbReference>
<reference evidence="2" key="1">
    <citation type="submission" date="2021-10" db="EMBL/GenBank/DDBJ databases">
        <title>Streptomyces nigrumlapis sp.nov.,an antimicrobial producing actinobacterium isolated from Black Gobi rocks.</title>
        <authorList>
            <person name="Wen Y."/>
            <person name="Zhang W."/>
            <person name="Liu X.G."/>
        </authorList>
    </citation>
    <scope>NUCLEOTIDE SEQUENCE</scope>
    <source>
        <strain evidence="2">ST13-2-2</strain>
    </source>
</reference>
<evidence type="ECO:0000313" key="2">
    <source>
        <dbReference type="EMBL" id="UQA97328.1"/>
    </source>
</evidence>
<dbReference type="InterPro" id="IPR009081">
    <property type="entry name" value="PP-bd_ACP"/>
</dbReference>
<evidence type="ECO:0000259" key="1">
    <source>
        <dbReference type="PROSITE" id="PS50075"/>
    </source>
</evidence>
<dbReference type="SUPFAM" id="SSF47336">
    <property type="entry name" value="ACP-like"/>
    <property type="match status" value="1"/>
</dbReference>
<proteinExistence type="predicted"/>
<organism evidence="2 3">
    <name type="scientific">Streptomyces halobius</name>
    <dbReference type="NCBI Taxonomy" id="2879846"/>
    <lineage>
        <taxon>Bacteria</taxon>
        <taxon>Bacillati</taxon>
        <taxon>Actinomycetota</taxon>
        <taxon>Actinomycetes</taxon>
        <taxon>Kitasatosporales</taxon>
        <taxon>Streptomycetaceae</taxon>
        <taxon>Streptomyces</taxon>
    </lineage>
</organism>
<sequence length="85" mass="9359">MSELTLPVLVEIIRECAGEADGVDLNGEGVGDVELNVLGYDSLALLEAISQVERRYSIGMPDAETRIRTLNQFLDQANEQLARRP</sequence>
<dbReference type="Pfam" id="PF00550">
    <property type="entry name" value="PP-binding"/>
    <property type="match status" value="1"/>
</dbReference>
<accession>A0ABY4MHV8</accession>
<dbReference type="InterPro" id="IPR036736">
    <property type="entry name" value="ACP-like_sf"/>
</dbReference>
<feature type="domain" description="Carrier" evidence="1">
    <location>
        <begin position="3"/>
        <end position="85"/>
    </location>
</feature>
<protein>
    <submittedName>
        <fullName evidence="2">Phosphopantetheine-binding protein</fullName>
    </submittedName>
</protein>
<gene>
    <name evidence="2" type="ORF">K9S39_40605</name>
</gene>
<dbReference type="Gene3D" id="1.10.1200.10">
    <property type="entry name" value="ACP-like"/>
    <property type="match status" value="1"/>
</dbReference>
<dbReference type="Proteomes" id="UP000830115">
    <property type="component" value="Chromosome"/>
</dbReference>
<keyword evidence="3" id="KW-1185">Reference proteome</keyword>
<evidence type="ECO:0000313" key="3">
    <source>
        <dbReference type="Proteomes" id="UP000830115"/>
    </source>
</evidence>
<dbReference type="EMBL" id="CP086322">
    <property type="protein sequence ID" value="UQA97328.1"/>
    <property type="molecule type" value="Genomic_DNA"/>
</dbReference>
<name>A0ABY4MHV8_9ACTN</name>
<dbReference type="RefSeq" id="WP_248868254.1">
    <property type="nucleotide sequence ID" value="NZ_CP086322.1"/>
</dbReference>